<evidence type="ECO:0000313" key="2">
    <source>
        <dbReference type="EMBL" id="KAG0281188.1"/>
    </source>
</evidence>
<sequence>MQHQPHPIRSPSPVSTRKRSTAPSPAVTNKRRTVARNRNNTPKALASFCNSSLPSTNNICNIIDNADNNSDPQQSSPDPGCSGSCTSATNIEDNINRAEGSNNEADGSENGNKDGEKDSIDGDDDGDEDSEDDDGSFTFGKDGDEVTPSNMFDVVTEADKEKYLYGSWWNKDDIKVVLQWFFVPANAERYHNPGKTSGLRSKDIKLEIAGLVNSAMNKLEQAKLEEDSETSRKWEKPKVYDEGTAYDKYRQLRTAYDKCVTELSKAGDVNKDSTRLVHVIKKITPYYKELFGIFGSRVHGKKTVPSRESGARGKTPVPHKLNADKGMAKASQNKPTPANRPFLLQEVQQPMGKLVVLAPK</sequence>
<feature type="non-terminal residue" evidence="2">
    <location>
        <position position="1"/>
    </location>
</feature>
<feature type="compositionally biased region" description="Acidic residues" evidence="1">
    <location>
        <begin position="121"/>
        <end position="135"/>
    </location>
</feature>
<reference evidence="2" key="1">
    <citation type="journal article" date="2020" name="Fungal Divers.">
        <title>Resolving the Mortierellaceae phylogeny through synthesis of multi-gene phylogenetics and phylogenomics.</title>
        <authorList>
            <person name="Vandepol N."/>
            <person name="Liber J."/>
            <person name="Desiro A."/>
            <person name="Na H."/>
            <person name="Kennedy M."/>
            <person name="Barry K."/>
            <person name="Grigoriev I.V."/>
            <person name="Miller A.N."/>
            <person name="O'Donnell K."/>
            <person name="Stajich J.E."/>
            <person name="Bonito G."/>
        </authorList>
    </citation>
    <scope>NUCLEOTIDE SEQUENCE</scope>
    <source>
        <strain evidence="2">NVP60</strain>
    </source>
</reference>
<dbReference type="OrthoDB" id="2446632at2759"/>
<feature type="compositionally biased region" description="Polar residues" evidence="1">
    <location>
        <begin position="72"/>
        <end position="105"/>
    </location>
</feature>
<evidence type="ECO:0000256" key="1">
    <source>
        <dbReference type="SAM" id="MobiDB-lite"/>
    </source>
</evidence>
<dbReference type="EMBL" id="JAAAIN010004430">
    <property type="protein sequence ID" value="KAG0281188.1"/>
    <property type="molecule type" value="Genomic_DNA"/>
</dbReference>
<feature type="region of interest" description="Disordered" evidence="1">
    <location>
        <begin position="302"/>
        <end position="340"/>
    </location>
</feature>
<gene>
    <name evidence="2" type="ORF">BGZ97_009312</name>
</gene>
<keyword evidence="3" id="KW-1185">Reference proteome</keyword>
<feature type="region of interest" description="Disordered" evidence="1">
    <location>
        <begin position="64"/>
        <end position="150"/>
    </location>
</feature>
<evidence type="ECO:0000313" key="3">
    <source>
        <dbReference type="Proteomes" id="UP000823405"/>
    </source>
</evidence>
<name>A0A9P6UE85_9FUNG</name>
<proteinExistence type="predicted"/>
<dbReference type="AlphaFoldDB" id="A0A9P6UE85"/>
<dbReference type="Proteomes" id="UP000823405">
    <property type="component" value="Unassembled WGS sequence"/>
</dbReference>
<accession>A0A9P6UE85</accession>
<feature type="region of interest" description="Disordered" evidence="1">
    <location>
        <begin position="1"/>
        <end position="42"/>
    </location>
</feature>
<organism evidence="2 3">
    <name type="scientific">Linnemannia gamsii</name>
    <dbReference type="NCBI Taxonomy" id="64522"/>
    <lineage>
        <taxon>Eukaryota</taxon>
        <taxon>Fungi</taxon>
        <taxon>Fungi incertae sedis</taxon>
        <taxon>Mucoromycota</taxon>
        <taxon>Mortierellomycotina</taxon>
        <taxon>Mortierellomycetes</taxon>
        <taxon>Mortierellales</taxon>
        <taxon>Mortierellaceae</taxon>
        <taxon>Linnemannia</taxon>
    </lineage>
</organism>
<protein>
    <submittedName>
        <fullName evidence="2">Uncharacterized protein</fullName>
    </submittedName>
</protein>
<feature type="compositionally biased region" description="Basic and acidic residues" evidence="1">
    <location>
        <begin position="111"/>
        <end position="120"/>
    </location>
</feature>
<comment type="caution">
    <text evidence="2">The sequence shown here is derived from an EMBL/GenBank/DDBJ whole genome shotgun (WGS) entry which is preliminary data.</text>
</comment>